<comment type="catalytic activity">
    <reaction evidence="7">
        <text>L-ornithine + H(+) = putrescine + CO2</text>
        <dbReference type="Rhea" id="RHEA:22964"/>
        <dbReference type="ChEBI" id="CHEBI:15378"/>
        <dbReference type="ChEBI" id="CHEBI:16526"/>
        <dbReference type="ChEBI" id="CHEBI:46911"/>
        <dbReference type="ChEBI" id="CHEBI:326268"/>
        <dbReference type="EC" id="4.1.1.17"/>
    </reaction>
</comment>
<dbReference type="GO" id="GO:0033387">
    <property type="term" value="P:putrescine biosynthetic process from arginine, via ornithine"/>
    <property type="evidence" value="ECO:0007669"/>
    <property type="project" value="TreeGrafter"/>
</dbReference>
<evidence type="ECO:0000259" key="9">
    <source>
        <dbReference type="Pfam" id="PF02784"/>
    </source>
</evidence>
<reference evidence="10" key="1">
    <citation type="submission" date="2018-07" db="EMBL/GenBank/DDBJ databases">
        <authorList>
            <consortium name="Genoscope - CEA"/>
            <person name="William W."/>
        </authorList>
    </citation>
    <scope>NUCLEOTIDE SEQUENCE</scope>
    <source>
        <strain evidence="10">IK1</strain>
    </source>
</reference>
<feature type="domain" description="Orn/DAP/Arg decarboxylase 2 N-terminal" evidence="9">
    <location>
        <begin position="38"/>
        <end position="274"/>
    </location>
</feature>
<dbReference type="AlphaFoldDB" id="A0A652ZXP6"/>
<dbReference type="Pfam" id="PF02784">
    <property type="entry name" value="Orn_Arg_deC_N"/>
    <property type="match status" value="1"/>
</dbReference>
<dbReference type="PRINTS" id="PR01182">
    <property type="entry name" value="ORNDCRBXLASE"/>
</dbReference>
<dbReference type="CDD" id="cd00622">
    <property type="entry name" value="PLPDE_III_ODC"/>
    <property type="match status" value="1"/>
</dbReference>
<evidence type="ECO:0000256" key="5">
    <source>
        <dbReference type="ARBA" id="ARBA00034115"/>
    </source>
</evidence>
<dbReference type="PRINTS" id="PR01179">
    <property type="entry name" value="ODADCRBXLASE"/>
</dbReference>
<keyword evidence="4" id="KW-0456">Lyase</keyword>
<organism evidence="10">
    <name type="scientific">uncultured Spirochaetota bacterium</name>
    <dbReference type="NCBI Taxonomy" id="460511"/>
    <lineage>
        <taxon>Bacteria</taxon>
        <taxon>Pseudomonadati</taxon>
        <taxon>Spirochaetota</taxon>
        <taxon>environmental samples</taxon>
    </lineage>
</organism>
<gene>
    <name evidence="10" type="ORF">TRIP_E300077</name>
</gene>
<keyword evidence="3 8" id="KW-0663">Pyridoxal phosphate</keyword>
<dbReference type="FunFam" id="2.40.37.10:FF:000004">
    <property type="entry name" value="Ornithine decarboxylase"/>
    <property type="match status" value="1"/>
</dbReference>
<dbReference type="GO" id="GO:0005737">
    <property type="term" value="C:cytoplasm"/>
    <property type="evidence" value="ECO:0007669"/>
    <property type="project" value="TreeGrafter"/>
</dbReference>
<comment type="pathway">
    <text evidence="5">Amine and polyamine biosynthesis; putrescine biosynthesis via L-ornithine pathway; putrescine from L-ornithine: step 1/1.</text>
</comment>
<dbReference type="SUPFAM" id="SSF50621">
    <property type="entry name" value="Alanine racemase C-terminal domain-like"/>
    <property type="match status" value="1"/>
</dbReference>
<feature type="modified residue" description="N6-(pyridoxal phosphate)lysine" evidence="8">
    <location>
        <position position="61"/>
    </location>
</feature>
<evidence type="ECO:0000256" key="4">
    <source>
        <dbReference type="ARBA" id="ARBA00023239"/>
    </source>
</evidence>
<dbReference type="InterPro" id="IPR002433">
    <property type="entry name" value="Orn_de-COase"/>
</dbReference>
<dbReference type="InterPro" id="IPR000183">
    <property type="entry name" value="Orn/DAP/Arg_de-COase"/>
</dbReference>
<dbReference type="SUPFAM" id="SSF51419">
    <property type="entry name" value="PLP-binding barrel"/>
    <property type="match status" value="1"/>
</dbReference>
<feature type="active site" description="Proton donor" evidence="8">
    <location>
        <position position="339"/>
    </location>
</feature>
<comment type="cofactor">
    <cofactor evidence="1 8">
        <name>pyridoxal 5'-phosphate</name>
        <dbReference type="ChEBI" id="CHEBI:597326"/>
    </cofactor>
</comment>
<dbReference type="GO" id="GO:0004586">
    <property type="term" value="F:ornithine decarboxylase activity"/>
    <property type="evidence" value="ECO:0007669"/>
    <property type="project" value="UniProtKB-EC"/>
</dbReference>
<comment type="similarity">
    <text evidence="2">Belongs to the Orn/Lys/Arg decarboxylase class-II family.</text>
</comment>
<dbReference type="InterPro" id="IPR029066">
    <property type="entry name" value="PLP-binding_barrel"/>
</dbReference>
<dbReference type="InterPro" id="IPR009006">
    <property type="entry name" value="Ala_racemase/Decarboxylase_C"/>
</dbReference>
<evidence type="ECO:0000313" key="10">
    <source>
        <dbReference type="EMBL" id="VBB40550.1"/>
    </source>
</evidence>
<dbReference type="EC" id="4.1.1.17" evidence="6"/>
<dbReference type="FunFam" id="3.20.20.10:FF:000008">
    <property type="entry name" value="Ornithine decarboxylase"/>
    <property type="match status" value="1"/>
</dbReference>
<dbReference type="EMBL" id="UPXP01000024">
    <property type="protein sequence ID" value="VBB40550.1"/>
    <property type="molecule type" value="Genomic_DNA"/>
</dbReference>
<evidence type="ECO:0000256" key="1">
    <source>
        <dbReference type="ARBA" id="ARBA00001933"/>
    </source>
</evidence>
<dbReference type="Gene3D" id="3.20.20.10">
    <property type="entry name" value="Alanine racemase"/>
    <property type="match status" value="1"/>
</dbReference>
<dbReference type="Gene3D" id="2.40.37.10">
    <property type="entry name" value="Lyase, Ornithine Decarboxylase, Chain A, domain 1"/>
    <property type="match status" value="1"/>
</dbReference>
<evidence type="ECO:0000256" key="8">
    <source>
        <dbReference type="PIRSR" id="PIRSR600183-50"/>
    </source>
</evidence>
<name>A0A652ZXP6_9SPIR</name>
<dbReference type="InterPro" id="IPR022653">
    <property type="entry name" value="De-COase2_pyr-phos_BS"/>
</dbReference>
<accession>A0A652ZXP6</accession>
<evidence type="ECO:0000256" key="2">
    <source>
        <dbReference type="ARBA" id="ARBA00008872"/>
    </source>
</evidence>
<evidence type="ECO:0000256" key="7">
    <source>
        <dbReference type="ARBA" id="ARBA00049127"/>
    </source>
</evidence>
<proteinExistence type="inferred from homology"/>
<evidence type="ECO:0000256" key="6">
    <source>
        <dbReference type="ARBA" id="ARBA00034138"/>
    </source>
</evidence>
<sequence>MKDQYRFPLENFMPRERFERIKAFAKDKETPCLIIDLDVIRKNYQDLRTYLPFAKVYYAVKANPDDAVVELLRDLGSSFDVATRFELDQLLRLGVEPDRMSFGNTIKKEKDIAYFYEKGVRLYVTDSITDLDKISRAAPGSKVFFRLLTEGLGADWPLSKKFGSHPDLARQLIKTAVRFGLLPYGISFHPGSQQRDVGQWSSALTTVAQLFSWAKEDLKVELKMINMGGGFPANYIEPTDSLAQYAEDIKRFLDNSFKNDWPEEIIIEPGRSMAGDAGVIVSEIINIAKKSVHERYPWVFLDVGKFGGLIETLDEAIKYPIYFEGEGPAVDIILAGPTCDSMDILYEKAPYTMPETARIGDRVYILTTGAYTKSYSSIYFNGFPPLSSHILK</sequence>
<dbReference type="PROSITE" id="PS00878">
    <property type="entry name" value="ODR_DC_2_1"/>
    <property type="match status" value="1"/>
</dbReference>
<evidence type="ECO:0000256" key="3">
    <source>
        <dbReference type="ARBA" id="ARBA00022898"/>
    </source>
</evidence>
<dbReference type="PANTHER" id="PTHR11482">
    <property type="entry name" value="ARGININE/DIAMINOPIMELATE/ORNITHINE DECARBOXYLASE"/>
    <property type="match status" value="1"/>
</dbReference>
<protein>
    <recommendedName>
        <fullName evidence="6">ornithine decarboxylase</fullName>
        <ecNumber evidence="6">4.1.1.17</ecNumber>
    </recommendedName>
</protein>
<dbReference type="InterPro" id="IPR022644">
    <property type="entry name" value="De-COase2_N"/>
</dbReference>
<dbReference type="PANTHER" id="PTHR11482:SF6">
    <property type="entry name" value="ORNITHINE DECARBOXYLASE 1-RELATED"/>
    <property type="match status" value="1"/>
</dbReference>